<keyword evidence="3" id="KW-1185">Reference proteome</keyword>
<reference evidence="3" key="1">
    <citation type="journal article" date="2019" name="Int. J. Syst. Evol. Microbiol.">
        <title>The Global Catalogue of Microorganisms (GCM) 10K type strain sequencing project: providing services to taxonomists for standard genome sequencing and annotation.</title>
        <authorList>
            <consortium name="The Broad Institute Genomics Platform"/>
            <consortium name="The Broad Institute Genome Sequencing Center for Infectious Disease"/>
            <person name="Wu L."/>
            <person name="Ma J."/>
        </authorList>
    </citation>
    <scope>NUCLEOTIDE SEQUENCE [LARGE SCALE GENOMIC DNA]</scope>
    <source>
        <strain evidence="3">CCUG 62114</strain>
    </source>
</reference>
<sequence>MKRIILIFSLNILLFSVFSCSDDDCPGDSQTINPTTIKEYHTINYDGAINQKYRFNNKGLLSQYHSTYTDYTFNYEYDASDRVITISKNDLNDNEIESVDILYDNENRISKIGQLEYTYLQNENYYHSGEGYFTPEVESFTDQNGDQIETSMRIYSTYQDDNLDGIFNRCDYYDTELNNLTTGQYLGNDLEEYCEYSQFSSYRHDGNNLISSNEYDKRTYDTNNNPLYSETSNIKYVIGFLNSSFNNGHPYPVIISKNNTTHIRWDVDGPEETAYEFEFNNYNLPKNRYSQGYYTGIPEGEQYISAKYYYQGDTIPE</sequence>
<evidence type="ECO:0000313" key="3">
    <source>
        <dbReference type="Proteomes" id="UP001596997"/>
    </source>
</evidence>
<organism evidence="2 3">
    <name type="scientific">Pseudofulvibacter geojedonensis</name>
    <dbReference type="NCBI Taxonomy" id="1123758"/>
    <lineage>
        <taxon>Bacteria</taxon>
        <taxon>Pseudomonadati</taxon>
        <taxon>Bacteroidota</taxon>
        <taxon>Flavobacteriia</taxon>
        <taxon>Flavobacteriales</taxon>
        <taxon>Flavobacteriaceae</taxon>
        <taxon>Pseudofulvibacter</taxon>
    </lineage>
</organism>
<dbReference type="PROSITE" id="PS51257">
    <property type="entry name" value="PROKAR_LIPOPROTEIN"/>
    <property type="match status" value="1"/>
</dbReference>
<evidence type="ECO:0000256" key="1">
    <source>
        <dbReference type="SAM" id="SignalP"/>
    </source>
</evidence>
<feature type="chain" id="PRO_5046282110" description="YD repeat-containing protein" evidence="1">
    <location>
        <begin position="22"/>
        <end position="317"/>
    </location>
</feature>
<keyword evidence="1" id="KW-0732">Signal</keyword>
<dbReference type="RefSeq" id="WP_377715853.1">
    <property type="nucleotide sequence ID" value="NZ_JBHTJM010000009.1"/>
</dbReference>
<protein>
    <recommendedName>
        <fullName evidence="4">YD repeat-containing protein</fullName>
    </recommendedName>
</protein>
<dbReference type="Proteomes" id="UP001596997">
    <property type="component" value="Unassembled WGS sequence"/>
</dbReference>
<name>A0ABW3I341_9FLAO</name>
<evidence type="ECO:0008006" key="4">
    <source>
        <dbReference type="Google" id="ProtNLM"/>
    </source>
</evidence>
<feature type="signal peptide" evidence="1">
    <location>
        <begin position="1"/>
        <end position="21"/>
    </location>
</feature>
<comment type="caution">
    <text evidence="2">The sequence shown here is derived from an EMBL/GenBank/DDBJ whole genome shotgun (WGS) entry which is preliminary data.</text>
</comment>
<evidence type="ECO:0000313" key="2">
    <source>
        <dbReference type="EMBL" id="MFD0964304.1"/>
    </source>
</evidence>
<dbReference type="EMBL" id="JBHTJM010000009">
    <property type="protein sequence ID" value="MFD0964304.1"/>
    <property type="molecule type" value="Genomic_DNA"/>
</dbReference>
<accession>A0ABW3I341</accession>
<gene>
    <name evidence="2" type="ORF">ACFQ1O_09835</name>
</gene>
<proteinExistence type="predicted"/>